<dbReference type="AlphaFoldDB" id="A0A0R2SBJ3"/>
<feature type="signal peptide" evidence="1">
    <location>
        <begin position="1"/>
        <end position="33"/>
    </location>
</feature>
<feature type="chain" id="PRO_5006423533" description="Beta-lactamase-related domain-containing protein" evidence="1">
    <location>
        <begin position="34"/>
        <end position="423"/>
    </location>
</feature>
<dbReference type="PANTHER" id="PTHR43283:SF3">
    <property type="entry name" value="BETA-LACTAMASE FAMILY PROTEIN (AFU_ORTHOLOGUE AFUA_5G07500)"/>
    <property type="match status" value="1"/>
</dbReference>
<dbReference type="InterPro" id="IPR001466">
    <property type="entry name" value="Beta-lactam-related"/>
</dbReference>
<organism evidence="3 4">
    <name type="scientific">OM182 bacterium BACL3 MAG-120507-bin80</name>
    <dbReference type="NCBI Taxonomy" id="1655577"/>
    <lineage>
        <taxon>Bacteria</taxon>
        <taxon>Pseudomonadati</taxon>
        <taxon>Pseudomonadota</taxon>
        <taxon>Gammaproteobacteria</taxon>
        <taxon>OMG group</taxon>
        <taxon>OM182 clade</taxon>
    </lineage>
</organism>
<keyword evidence="1" id="KW-0732">Signal</keyword>
<protein>
    <recommendedName>
        <fullName evidence="2">Beta-lactamase-related domain-containing protein</fullName>
    </recommendedName>
</protein>
<dbReference type="InterPro" id="IPR050789">
    <property type="entry name" value="Diverse_Enzym_Activities"/>
</dbReference>
<evidence type="ECO:0000313" key="3">
    <source>
        <dbReference type="EMBL" id="KRO72225.1"/>
    </source>
</evidence>
<dbReference type="Pfam" id="PF00144">
    <property type="entry name" value="Beta-lactamase"/>
    <property type="match status" value="1"/>
</dbReference>
<evidence type="ECO:0000313" key="4">
    <source>
        <dbReference type="Proteomes" id="UP000051934"/>
    </source>
</evidence>
<proteinExistence type="predicted"/>
<comment type="caution">
    <text evidence="3">The sequence shown here is derived from an EMBL/GenBank/DDBJ whole genome shotgun (WGS) entry which is preliminary data.</text>
</comment>
<sequence>MKGHFLRNLRSLPNAAATTILTCLVLFGSAANADVGPEQLEAVTADLKSRIEAGKLSGAVVTVAQNGEVLMTEAMGYQNVEDHVPMQTDTIFRIFSMTKPVTGTALMMLWDEGKFKLDDPVEMHLPELAGMQVFASQNDDGSWETEPAEHAMTVRELMSHTGGLLYTPPLSQGPVAEAYAKAGVMDLTGTSLADSMPALKDIPLGYQPGTQWVYSISVDVQGYMVERLSGMSFGEFLQQRLFEPLGMVDTGFFVKPENAHRLSRQYAPNSDGTLRRTDNRGGIAGGYDFKSAPVFESGGGGLTSTAADYLQFVQMHLNRGMHNGEQLLSPEAIELMRTNQLPAAVENIGGLYPGNVFGLDFAIVENSEAYQGASQGTHWWWGIAGSWFWIDPVENLVFIGMIQNDDILYSLQTHAAARAAIYR</sequence>
<dbReference type="SUPFAM" id="SSF56601">
    <property type="entry name" value="beta-lactamase/transpeptidase-like"/>
    <property type="match status" value="1"/>
</dbReference>
<dbReference type="InterPro" id="IPR012338">
    <property type="entry name" value="Beta-lactam/transpept-like"/>
</dbReference>
<dbReference type="Gene3D" id="3.40.710.10">
    <property type="entry name" value="DD-peptidase/beta-lactamase superfamily"/>
    <property type="match status" value="1"/>
</dbReference>
<dbReference type="PANTHER" id="PTHR43283">
    <property type="entry name" value="BETA-LACTAMASE-RELATED"/>
    <property type="match status" value="1"/>
</dbReference>
<name>A0A0R2SBJ3_9GAMM</name>
<evidence type="ECO:0000256" key="1">
    <source>
        <dbReference type="SAM" id="SignalP"/>
    </source>
</evidence>
<gene>
    <name evidence="3" type="ORF">ABR69_05040</name>
</gene>
<dbReference type="Proteomes" id="UP000051934">
    <property type="component" value="Unassembled WGS sequence"/>
</dbReference>
<reference evidence="3 4" key="1">
    <citation type="submission" date="2015-10" db="EMBL/GenBank/DDBJ databases">
        <title>Metagenome-Assembled Genomes uncover a global brackish microbiome.</title>
        <authorList>
            <person name="Hugerth L.W."/>
            <person name="Larsson J."/>
            <person name="Alneberg J."/>
            <person name="Lindh M.V."/>
            <person name="Legrand C."/>
            <person name="Pinhassi J."/>
            <person name="Andersson A.F."/>
        </authorList>
    </citation>
    <scope>NUCLEOTIDE SEQUENCE [LARGE SCALE GENOMIC DNA]</scope>
    <source>
        <strain evidence="3">BACL4 MAG-120507-bin80</strain>
    </source>
</reference>
<dbReference type="EMBL" id="LIBB01000087">
    <property type="protein sequence ID" value="KRO72225.1"/>
    <property type="molecule type" value="Genomic_DNA"/>
</dbReference>
<accession>A0A0R2SBJ3</accession>
<feature type="domain" description="Beta-lactamase-related" evidence="2">
    <location>
        <begin position="49"/>
        <end position="404"/>
    </location>
</feature>
<evidence type="ECO:0000259" key="2">
    <source>
        <dbReference type="Pfam" id="PF00144"/>
    </source>
</evidence>